<dbReference type="EnsemblMetazoa" id="XM_022810116">
    <property type="protein sequence ID" value="XP_022665851"/>
    <property type="gene ID" value="LOC111252322"/>
</dbReference>
<accession>A0A7M7KF25</accession>
<dbReference type="RefSeq" id="XP_022665851.1">
    <property type="nucleotide sequence ID" value="XM_022810116.1"/>
</dbReference>
<sequence>MVLFPVMSYPVLASALKSVANTVGGNDYCSEFVVRTCTVSADESDFGGSSMRQSSGIERTLLINTTGDGLSDYSRCVASKTRHNEIVRLYQVHIPLVKIINRLGYSTSLILLLAAFLVFSSCRRLRSARNQLHCQLFASYVLRASVILTKDLLFVDGVGFRRDLESNQRCPWCKAFMCLFHYSILANYAWMFVEGLYLHGLVYRALHSSQHKASFGTQATLATWIGPLWIIIPWAILRSKLDNRLCWTTNESLWLLWLLQAPVCITIVLNFCLFVRIARVLLNRVVRPEVQPASTSHQYTYREWFRASLILIPLLASHYIVLLAMNLLANILPPVVEIVWFYIDALFTSFQGAFVAFLYCLGSPEVHSHLRRKLRALRSSGSFRSSNVKRDRLRPNQGQRHHWPNELDANSHPGQNSSSAIGPAGNDAPHQTHESSTGRIQLPWSEQQYKAK</sequence>
<dbReference type="GeneID" id="111252322"/>
<name>A0A7M7KF25_VARDE</name>
<dbReference type="SUPFAM" id="SSF81321">
    <property type="entry name" value="Family A G protein-coupled receptor-like"/>
    <property type="match status" value="1"/>
</dbReference>
<comment type="subcellular location">
    <subcellularLocation>
        <location evidence="1">Membrane</location>
        <topology evidence="1">Multi-pass membrane protein</topology>
    </subcellularLocation>
</comment>
<keyword evidence="3 6" id="KW-1133">Transmembrane helix</keyword>
<dbReference type="AlphaFoldDB" id="A0A7M7KF25"/>
<feature type="domain" description="G-protein coupled receptors family 2 profile 2" evidence="7">
    <location>
        <begin position="97"/>
        <end position="363"/>
    </location>
</feature>
<feature type="transmembrane region" description="Helical" evidence="6">
    <location>
        <begin position="180"/>
        <end position="203"/>
    </location>
</feature>
<dbReference type="PANTHER" id="PTHR45620">
    <property type="entry name" value="PDF RECEPTOR-LIKE PROTEIN-RELATED"/>
    <property type="match status" value="1"/>
</dbReference>
<dbReference type="GO" id="GO:0007166">
    <property type="term" value="P:cell surface receptor signaling pathway"/>
    <property type="evidence" value="ECO:0007669"/>
    <property type="project" value="InterPro"/>
</dbReference>
<organism evidence="8 9">
    <name type="scientific">Varroa destructor</name>
    <name type="common">Honeybee mite</name>
    <dbReference type="NCBI Taxonomy" id="109461"/>
    <lineage>
        <taxon>Eukaryota</taxon>
        <taxon>Metazoa</taxon>
        <taxon>Ecdysozoa</taxon>
        <taxon>Arthropoda</taxon>
        <taxon>Chelicerata</taxon>
        <taxon>Arachnida</taxon>
        <taxon>Acari</taxon>
        <taxon>Parasitiformes</taxon>
        <taxon>Mesostigmata</taxon>
        <taxon>Gamasina</taxon>
        <taxon>Dermanyssoidea</taxon>
        <taxon>Varroidae</taxon>
        <taxon>Varroa</taxon>
    </lineage>
</organism>
<evidence type="ECO:0000256" key="5">
    <source>
        <dbReference type="SAM" id="MobiDB-lite"/>
    </source>
</evidence>
<protein>
    <recommendedName>
        <fullName evidence="7">G-protein coupled receptors family 2 profile 2 domain-containing protein</fullName>
    </recommendedName>
</protein>
<dbReference type="PROSITE" id="PS00650">
    <property type="entry name" value="G_PROTEIN_RECEP_F2_2"/>
    <property type="match status" value="1"/>
</dbReference>
<dbReference type="PANTHER" id="PTHR45620:SF1">
    <property type="entry name" value="G-PROTEIN COUPLED RECEPTORS FAMILY 2 PROFILE 2 DOMAIN-CONTAINING PROTEIN"/>
    <property type="match status" value="1"/>
</dbReference>
<feature type="compositionally biased region" description="Polar residues" evidence="5">
    <location>
        <begin position="434"/>
        <end position="452"/>
    </location>
</feature>
<dbReference type="GO" id="GO:0005886">
    <property type="term" value="C:plasma membrane"/>
    <property type="evidence" value="ECO:0007669"/>
    <property type="project" value="TreeGrafter"/>
</dbReference>
<dbReference type="Gene3D" id="1.20.1070.10">
    <property type="entry name" value="Rhodopsin 7-helix transmembrane proteins"/>
    <property type="match status" value="1"/>
</dbReference>
<dbReference type="PROSITE" id="PS50261">
    <property type="entry name" value="G_PROTEIN_RECEP_F2_4"/>
    <property type="match status" value="1"/>
</dbReference>
<dbReference type="PRINTS" id="PR00249">
    <property type="entry name" value="GPCRSECRETIN"/>
</dbReference>
<evidence type="ECO:0000256" key="3">
    <source>
        <dbReference type="ARBA" id="ARBA00022989"/>
    </source>
</evidence>
<dbReference type="InterPro" id="IPR017981">
    <property type="entry name" value="GPCR_2-like_7TM"/>
</dbReference>
<feature type="transmembrane region" description="Helical" evidence="6">
    <location>
        <begin position="99"/>
        <end position="119"/>
    </location>
</feature>
<evidence type="ECO:0000313" key="9">
    <source>
        <dbReference type="Proteomes" id="UP000594260"/>
    </source>
</evidence>
<keyword evidence="9" id="KW-1185">Reference proteome</keyword>
<reference evidence="8" key="1">
    <citation type="submission" date="2021-01" db="UniProtKB">
        <authorList>
            <consortium name="EnsemblMetazoa"/>
        </authorList>
    </citation>
    <scope>IDENTIFICATION</scope>
</reference>
<dbReference type="GO" id="GO:0007188">
    <property type="term" value="P:adenylate cyclase-modulating G protein-coupled receptor signaling pathway"/>
    <property type="evidence" value="ECO:0007669"/>
    <property type="project" value="TreeGrafter"/>
</dbReference>
<dbReference type="Proteomes" id="UP000594260">
    <property type="component" value="Unplaced"/>
</dbReference>
<dbReference type="InterPro" id="IPR050332">
    <property type="entry name" value="GPCR_2"/>
</dbReference>
<evidence type="ECO:0000256" key="1">
    <source>
        <dbReference type="ARBA" id="ARBA00004141"/>
    </source>
</evidence>
<proteinExistence type="predicted"/>
<dbReference type="Pfam" id="PF00002">
    <property type="entry name" value="7tm_2"/>
    <property type="match status" value="1"/>
</dbReference>
<evidence type="ECO:0000256" key="6">
    <source>
        <dbReference type="SAM" id="Phobius"/>
    </source>
</evidence>
<dbReference type="InterPro" id="IPR017983">
    <property type="entry name" value="GPCR_2_secretin-like_CS"/>
</dbReference>
<dbReference type="GO" id="GO:0008528">
    <property type="term" value="F:G protein-coupled peptide receptor activity"/>
    <property type="evidence" value="ECO:0007669"/>
    <property type="project" value="TreeGrafter"/>
</dbReference>
<feature type="transmembrane region" description="Helical" evidence="6">
    <location>
        <begin position="140"/>
        <end position="160"/>
    </location>
</feature>
<feature type="transmembrane region" description="Helical" evidence="6">
    <location>
        <begin position="338"/>
        <end position="362"/>
    </location>
</feature>
<evidence type="ECO:0000259" key="7">
    <source>
        <dbReference type="PROSITE" id="PS50261"/>
    </source>
</evidence>
<evidence type="ECO:0000313" key="8">
    <source>
        <dbReference type="EnsemblMetazoa" id="XP_022665851"/>
    </source>
</evidence>
<feature type="transmembrane region" description="Helical" evidence="6">
    <location>
        <begin position="257"/>
        <end position="278"/>
    </location>
</feature>
<feature type="region of interest" description="Disordered" evidence="5">
    <location>
        <begin position="381"/>
        <end position="452"/>
    </location>
</feature>
<feature type="transmembrane region" description="Helical" evidence="6">
    <location>
        <begin position="309"/>
        <end position="332"/>
    </location>
</feature>
<dbReference type="InterPro" id="IPR000832">
    <property type="entry name" value="GPCR_2_secretin-like"/>
</dbReference>
<keyword evidence="4 6" id="KW-0472">Membrane</keyword>
<keyword evidence="2 6" id="KW-0812">Transmembrane</keyword>
<dbReference type="GO" id="GO:0017046">
    <property type="term" value="F:peptide hormone binding"/>
    <property type="evidence" value="ECO:0007669"/>
    <property type="project" value="TreeGrafter"/>
</dbReference>
<evidence type="ECO:0000256" key="2">
    <source>
        <dbReference type="ARBA" id="ARBA00022692"/>
    </source>
</evidence>
<evidence type="ECO:0000256" key="4">
    <source>
        <dbReference type="ARBA" id="ARBA00023136"/>
    </source>
</evidence>
<feature type="transmembrane region" description="Helical" evidence="6">
    <location>
        <begin position="215"/>
        <end position="237"/>
    </location>
</feature>